<dbReference type="AlphaFoldDB" id="A0A1I8PZP0"/>
<dbReference type="PROSITE" id="PS51144">
    <property type="entry name" value="ALPHA_CA_2"/>
    <property type="match status" value="1"/>
</dbReference>
<dbReference type="STRING" id="35570.A0A1I8PZP0"/>
<protein>
    <recommendedName>
        <fullName evidence="2">Alpha-carbonic anhydrase domain-containing protein</fullName>
    </recommendedName>
</protein>
<proteinExistence type="inferred from homology"/>
<dbReference type="VEuPathDB" id="VectorBase:SCAU012514"/>
<dbReference type="Pfam" id="PF00194">
    <property type="entry name" value="Carb_anhydrase"/>
    <property type="match status" value="1"/>
</dbReference>
<dbReference type="SUPFAM" id="SSF51069">
    <property type="entry name" value="Carbonic anhydrase"/>
    <property type="match status" value="1"/>
</dbReference>
<evidence type="ECO:0000256" key="1">
    <source>
        <dbReference type="ARBA" id="ARBA00010718"/>
    </source>
</evidence>
<dbReference type="InterPro" id="IPR023561">
    <property type="entry name" value="Carbonic_anhydrase_a-class"/>
</dbReference>
<feature type="domain" description="Alpha-carbonic anhydrase" evidence="2">
    <location>
        <begin position="1"/>
        <end position="259"/>
    </location>
</feature>
<dbReference type="GO" id="GO:0008270">
    <property type="term" value="F:zinc ion binding"/>
    <property type="evidence" value="ECO:0007669"/>
    <property type="project" value="InterPro"/>
</dbReference>
<dbReference type="PANTHER" id="PTHR18952">
    <property type="entry name" value="CARBONIC ANHYDRASE"/>
    <property type="match status" value="1"/>
</dbReference>
<dbReference type="GO" id="GO:0005737">
    <property type="term" value="C:cytoplasm"/>
    <property type="evidence" value="ECO:0007669"/>
    <property type="project" value="TreeGrafter"/>
</dbReference>
<dbReference type="Gene3D" id="3.10.200.10">
    <property type="entry name" value="Alpha carbonic anhydrase"/>
    <property type="match status" value="1"/>
</dbReference>
<organism evidence="3 4">
    <name type="scientific">Stomoxys calcitrans</name>
    <name type="common">Stable fly</name>
    <name type="synonym">Conops calcitrans</name>
    <dbReference type="NCBI Taxonomy" id="35570"/>
    <lineage>
        <taxon>Eukaryota</taxon>
        <taxon>Metazoa</taxon>
        <taxon>Ecdysozoa</taxon>
        <taxon>Arthropoda</taxon>
        <taxon>Hexapoda</taxon>
        <taxon>Insecta</taxon>
        <taxon>Pterygota</taxon>
        <taxon>Neoptera</taxon>
        <taxon>Endopterygota</taxon>
        <taxon>Diptera</taxon>
        <taxon>Brachycera</taxon>
        <taxon>Muscomorpha</taxon>
        <taxon>Muscoidea</taxon>
        <taxon>Muscidae</taxon>
        <taxon>Stomoxys</taxon>
    </lineage>
</organism>
<dbReference type="InterPro" id="IPR036398">
    <property type="entry name" value="CA_dom_sf"/>
</dbReference>
<evidence type="ECO:0000313" key="3">
    <source>
        <dbReference type="EnsemblMetazoa" id="SCAU012514-PA"/>
    </source>
</evidence>
<dbReference type="GO" id="GO:0004089">
    <property type="term" value="F:carbonate dehydratase activity"/>
    <property type="evidence" value="ECO:0007669"/>
    <property type="project" value="InterPro"/>
</dbReference>
<evidence type="ECO:0000259" key="2">
    <source>
        <dbReference type="PROSITE" id="PS51144"/>
    </source>
</evidence>
<comment type="similarity">
    <text evidence="1">Belongs to the alpha-carbonic anhydrase family.</text>
</comment>
<dbReference type="OrthoDB" id="8025901at2759"/>
<name>A0A1I8PZP0_STOCA</name>
<dbReference type="Proteomes" id="UP000095300">
    <property type="component" value="Unassembled WGS sequence"/>
</dbReference>
<dbReference type="PANTHER" id="PTHR18952:SF124">
    <property type="entry name" value="CARBONIC ANHYDRASE 7"/>
    <property type="match status" value="1"/>
</dbReference>
<gene>
    <name evidence="3" type="primary">106090073</name>
</gene>
<keyword evidence="4" id="KW-1185">Reference proteome</keyword>
<reference evidence="3" key="1">
    <citation type="submission" date="2020-05" db="UniProtKB">
        <authorList>
            <consortium name="EnsemblMetazoa"/>
        </authorList>
    </citation>
    <scope>IDENTIFICATION</scope>
    <source>
        <strain evidence="3">USDA</strain>
    </source>
</reference>
<dbReference type="EnsemblMetazoa" id="SCAU012514-RA">
    <property type="protein sequence ID" value="SCAU012514-PA"/>
    <property type="gene ID" value="SCAU012514"/>
</dbReference>
<sequence length="322" mass="36064">MDLLRGYPNTNSESDHCVGKHKIPFDAKTVNFQKEKFDSLGYLNIDSQPQNISLENNGHTVIVHLHYDTDEIPTISGGALKDLGQFRLNFIYWHFLDKSDPKNGYGNITLPAEIHLAFYNIKYSTFLEAAAEKNGVAVIAYNIQVAPFPKTIFDEFTQHLSSIRQTGAVVYLPEGSGFSLSSFLYKDLRYYSVYHGTRLGVACIRDIIWIDFPFVIGVKPDFAQEFQHFLAADFTTLIKPIDDAKTTQAMVIAVVPMTEDEEFSSSIPIIDTIGGTKTSKICTFLKFLSSKPLNEPFSSPKETGAAVAQWSLQLAKIQKIKV</sequence>
<dbReference type="SMART" id="SM01057">
    <property type="entry name" value="Carb_anhydrase"/>
    <property type="match status" value="1"/>
</dbReference>
<evidence type="ECO:0000313" key="4">
    <source>
        <dbReference type="Proteomes" id="UP000095300"/>
    </source>
</evidence>
<dbReference type="InterPro" id="IPR001148">
    <property type="entry name" value="CA_dom"/>
</dbReference>
<accession>A0A1I8PZP0</accession>